<dbReference type="InterPro" id="IPR028927">
    <property type="entry name" value="Man-6-P_rcpt"/>
</dbReference>
<keyword evidence="14" id="KW-1185">Reference proteome</keyword>
<evidence type="ECO:0000313" key="13">
    <source>
        <dbReference type="EMBL" id="QRC96763.1"/>
    </source>
</evidence>
<dbReference type="GO" id="GO:0000139">
    <property type="term" value="C:Golgi membrane"/>
    <property type="evidence" value="ECO:0007669"/>
    <property type="project" value="UniProtKB-SubCell"/>
</dbReference>
<dbReference type="InterPro" id="IPR044865">
    <property type="entry name" value="MRH_dom"/>
</dbReference>
<dbReference type="GO" id="GO:0010008">
    <property type="term" value="C:endosome membrane"/>
    <property type="evidence" value="ECO:0007669"/>
    <property type="project" value="UniProtKB-SubCell"/>
</dbReference>
<dbReference type="Gene3D" id="2.70.130.10">
    <property type="entry name" value="Mannose-6-phosphate receptor binding domain"/>
    <property type="match status" value="2"/>
</dbReference>
<proteinExistence type="predicted"/>
<feature type="compositionally biased region" description="Acidic residues" evidence="9">
    <location>
        <begin position="161"/>
        <end position="170"/>
    </location>
</feature>
<reference evidence="14" key="1">
    <citation type="journal article" date="2021" name="BMC Genomics">
        <title>Chromosome-level genome assembly and manually-curated proteome of model necrotroph Parastagonospora nodorum Sn15 reveals a genome-wide trove of candidate effector homologs, and redundancy of virulence-related functions within an accessory chromosome.</title>
        <authorList>
            <person name="Bertazzoni S."/>
            <person name="Jones D.A.B."/>
            <person name="Phan H.T."/>
            <person name="Tan K.-C."/>
            <person name="Hane J.K."/>
        </authorList>
    </citation>
    <scope>NUCLEOTIDE SEQUENCE [LARGE SCALE GENOMIC DNA]</scope>
    <source>
        <strain evidence="14">SN15 / ATCC MYA-4574 / FGSC 10173)</strain>
    </source>
</reference>
<evidence type="ECO:0000256" key="5">
    <source>
        <dbReference type="ARBA" id="ARBA00022989"/>
    </source>
</evidence>
<feature type="domain" description="MRH" evidence="12">
    <location>
        <begin position="26"/>
        <end position="228"/>
    </location>
</feature>
<dbReference type="SUPFAM" id="SSF50911">
    <property type="entry name" value="Mannose 6-phosphate receptor domain"/>
    <property type="match status" value="1"/>
</dbReference>
<evidence type="ECO:0000256" key="4">
    <source>
        <dbReference type="ARBA" id="ARBA00022729"/>
    </source>
</evidence>
<evidence type="ECO:0000259" key="12">
    <source>
        <dbReference type="PROSITE" id="PS51914"/>
    </source>
</evidence>
<dbReference type="PANTHER" id="PTHR15071">
    <property type="entry name" value="MANNOSE-6-PHOSPHATE RECEPTOR FAMILY MEMBER"/>
    <property type="match status" value="1"/>
</dbReference>
<evidence type="ECO:0000256" key="7">
    <source>
        <dbReference type="ARBA" id="ARBA00023157"/>
    </source>
</evidence>
<gene>
    <name evidence="13" type="ORF">JI435_016530</name>
</gene>
<feature type="compositionally biased region" description="Basic and acidic residues" evidence="9">
    <location>
        <begin position="145"/>
        <end position="160"/>
    </location>
</feature>
<feature type="transmembrane region" description="Helical" evidence="10">
    <location>
        <begin position="240"/>
        <end position="260"/>
    </location>
</feature>
<evidence type="ECO:0000256" key="2">
    <source>
        <dbReference type="ARBA" id="ARBA00022448"/>
    </source>
</evidence>
<dbReference type="Pfam" id="PF02157">
    <property type="entry name" value="Man-6-P_recep"/>
    <property type="match status" value="1"/>
</dbReference>
<evidence type="ECO:0000256" key="11">
    <source>
        <dbReference type="SAM" id="SignalP"/>
    </source>
</evidence>
<feature type="transmembrane region" description="Helical" evidence="10">
    <location>
        <begin position="281"/>
        <end position="301"/>
    </location>
</feature>
<keyword evidence="7" id="KW-1015">Disulfide bond</keyword>
<dbReference type="EMBL" id="CP069028">
    <property type="protein sequence ID" value="QRC96763.1"/>
    <property type="molecule type" value="Genomic_DNA"/>
</dbReference>
<dbReference type="OMA" id="RTKSTIM"/>
<organism evidence="13 14">
    <name type="scientific">Phaeosphaeria nodorum (strain SN15 / ATCC MYA-4574 / FGSC 10173)</name>
    <name type="common">Glume blotch fungus</name>
    <name type="synonym">Parastagonospora nodorum</name>
    <dbReference type="NCBI Taxonomy" id="321614"/>
    <lineage>
        <taxon>Eukaryota</taxon>
        <taxon>Fungi</taxon>
        <taxon>Dikarya</taxon>
        <taxon>Ascomycota</taxon>
        <taxon>Pezizomycotina</taxon>
        <taxon>Dothideomycetes</taxon>
        <taxon>Pleosporomycetidae</taxon>
        <taxon>Pleosporales</taxon>
        <taxon>Pleosporineae</taxon>
        <taxon>Phaeosphaeriaceae</taxon>
        <taxon>Parastagonospora</taxon>
    </lineage>
</organism>
<evidence type="ECO:0000313" key="14">
    <source>
        <dbReference type="Proteomes" id="UP000663193"/>
    </source>
</evidence>
<evidence type="ECO:0000256" key="9">
    <source>
        <dbReference type="SAM" id="MobiDB-lite"/>
    </source>
</evidence>
<dbReference type="AlphaFoldDB" id="A0A7U2HZV5"/>
<evidence type="ECO:0000256" key="3">
    <source>
        <dbReference type="ARBA" id="ARBA00022692"/>
    </source>
</evidence>
<protein>
    <recommendedName>
        <fullName evidence="12">MRH domain-containing protein</fullName>
    </recommendedName>
</protein>
<evidence type="ECO:0000256" key="1">
    <source>
        <dbReference type="ARBA" id="ARBA00004308"/>
    </source>
</evidence>
<keyword evidence="4 11" id="KW-0732">Signal</keyword>
<dbReference type="InterPro" id="IPR009011">
    <property type="entry name" value="Man6P_isomerase_rcpt-bd_dom_sf"/>
</dbReference>
<comment type="subcellular location">
    <subcellularLocation>
        <location evidence="1">Endomembrane system</location>
    </subcellularLocation>
</comment>
<sequence>MVSLLYSLLLLAGSRYALAASDKPLKPCTIVSPTTERFFDLNPIRRMPLEEGGKKAKSDSDGSWHARGYDYGANFTLNFCGPVVEELHDVQDLNKDLWKNVSAFYEVGKKIYSIGLENTEPIFRGRKLIVNYTGGSLCPSSSSKSKREPVSLPKYPREIIGDDPDDEDDDKPPKKKPSDKDKNARRKTSVISLLCDSDPLAKTSVSFVAAVDECTYFFEGRSPFACGGVHQAKQALGPGGVFSVIIIIAILVYFVGGCVYQRTVMHQRGWRQLPNYAMWAGIYRFLADMVIILTSSCARFMPSRRGYSRVSLGHENGRRGRRNEDENRLIDNLDEEWDD</sequence>
<dbReference type="VEuPathDB" id="FungiDB:JI435_016530"/>
<dbReference type="PANTHER" id="PTHR15071:SF0">
    <property type="entry name" value="MANNOSE 6-PHOSPHATE RECEPTOR-LIKE PROTEIN 1"/>
    <property type="match status" value="1"/>
</dbReference>
<feature type="chain" id="PRO_5031019491" description="MRH domain-containing protein" evidence="11">
    <location>
        <begin position="20"/>
        <end position="339"/>
    </location>
</feature>
<keyword evidence="2" id="KW-0813">Transport</keyword>
<keyword evidence="8" id="KW-0325">Glycoprotein</keyword>
<dbReference type="OrthoDB" id="4504960at2759"/>
<keyword evidence="3 10" id="KW-0812">Transmembrane</keyword>
<feature type="region of interest" description="Disordered" evidence="9">
    <location>
        <begin position="136"/>
        <end position="185"/>
    </location>
</feature>
<dbReference type="FunFam" id="2.70.130.10:FF:000077">
    <property type="match status" value="1"/>
</dbReference>
<evidence type="ECO:0000256" key="10">
    <source>
        <dbReference type="SAM" id="Phobius"/>
    </source>
</evidence>
<evidence type="ECO:0000256" key="6">
    <source>
        <dbReference type="ARBA" id="ARBA00023136"/>
    </source>
</evidence>
<accession>A0A7U2HZV5</accession>
<dbReference type="Proteomes" id="UP000663193">
    <property type="component" value="Chromosome 6"/>
</dbReference>
<evidence type="ECO:0000256" key="8">
    <source>
        <dbReference type="ARBA" id="ARBA00023180"/>
    </source>
</evidence>
<keyword evidence="5 10" id="KW-1133">Transmembrane helix</keyword>
<feature type="signal peptide" evidence="11">
    <location>
        <begin position="1"/>
        <end position="19"/>
    </location>
</feature>
<dbReference type="PROSITE" id="PS51914">
    <property type="entry name" value="MRH"/>
    <property type="match status" value="1"/>
</dbReference>
<name>A0A7U2HZV5_PHANO</name>
<keyword evidence="6 10" id="KW-0472">Membrane</keyword>